<evidence type="ECO:0000313" key="2">
    <source>
        <dbReference type="EMBL" id="RFC54767.1"/>
    </source>
</evidence>
<accession>A0A3E1EZ84</accession>
<reference evidence="2 3" key="1">
    <citation type="submission" date="2018-08" db="EMBL/GenBank/DDBJ databases">
        <title>The draft genome squence of Brumimicrobium sp. N62.</title>
        <authorList>
            <person name="Du Z.-J."/>
            <person name="Luo H.-R."/>
        </authorList>
    </citation>
    <scope>NUCLEOTIDE SEQUENCE [LARGE SCALE GENOMIC DNA]</scope>
    <source>
        <strain evidence="2 3">N62</strain>
    </source>
</reference>
<dbReference type="EMBL" id="QURB01000003">
    <property type="protein sequence ID" value="RFC54767.1"/>
    <property type="molecule type" value="Genomic_DNA"/>
</dbReference>
<evidence type="ECO:0000256" key="1">
    <source>
        <dbReference type="ARBA" id="ARBA00022857"/>
    </source>
</evidence>
<dbReference type="SUPFAM" id="SSF53720">
    <property type="entry name" value="ALDH-like"/>
    <property type="match status" value="1"/>
</dbReference>
<comment type="caution">
    <text evidence="2">The sequence shown here is derived from an EMBL/GenBank/DDBJ whole genome shotgun (WGS) entry which is preliminary data.</text>
</comment>
<keyword evidence="3" id="KW-1185">Reference proteome</keyword>
<dbReference type="RefSeq" id="WP_116880601.1">
    <property type="nucleotide sequence ID" value="NZ_QURB01000003.1"/>
</dbReference>
<sequence>MDRQKTIKSFSILGDSMKKWGERAEKEAFNPFVAGAFYERMETAILGAKAHNGWFSASSVQESFYRFGEQLTEEKLTAWVEKYPLVKSPKKVGLILAGNIPLVGFHDILSTIFSGNIAHIKLSSDDKILIPLLLEIIVELQPELKEQINIVEKLSDVEAVIATGSDNSARYFEKYFGHLPCVIRKNRTSVAVLNGEETPEELKELGRDIFTYYGLGCRNVSHLLLPEAYDLDQLFGAIIDYGDIINHHKYCNNYDYYKAIYLMNQEKIIENGFVLTRENKELFAPVAVVHYHYYSDIEEANAYIKEHEEKIQVVVGKDHFPFGQAQSPALDDYADGVNTMEFLTQL</sequence>
<dbReference type="OrthoDB" id="1522941at2"/>
<name>A0A3E1EZ84_9FLAO</name>
<proteinExistence type="predicted"/>
<dbReference type="Pfam" id="PF05893">
    <property type="entry name" value="LuxC"/>
    <property type="match status" value="1"/>
</dbReference>
<dbReference type="Proteomes" id="UP000257127">
    <property type="component" value="Unassembled WGS sequence"/>
</dbReference>
<dbReference type="GO" id="GO:0003995">
    <property type="term" value="F:acyl-CoA dehydrogenase activity"/>
    <property type="evidence" value="ECO:0007669"/>
    <property type="project" value="InterPro"/>
</dbReference>
<dbReference type="InterPro" id="IPR016161">
    <property type="entry name" value="Ald_DH/histidinol_DH"/>
</dbReference>
<organism evidence="2 3">
    <name type="scientific">Brumimicrobium aurantiacum</name>
    <dbReference type="NCBI Taxonomy" id="1737063"/>
    <lineage>
        <taxon>Bacteria</taxon>
        <taxon>Pseudomonadati</taxon>
        <taxon>Bacteroidota</taxon>
        <taxon>Flavobacteriia</taxon>
        <taxon>Flavobacteriales</taxon>
        <taxon>Crocinitomicaceae</taxon>
        <taxon>Brumimicrobium</taxon>
    </lineage>
</organism>
<keyword evidence="1" id="KW-0521">NADP</keyword>
<evidence type="ECO:0000313" key="3">
    <source>
        <dbReference type="Proteomes" id="UP000257127"/>
    </source>
</evidence>
<dbReference type="GO" id="GO:0008218">
    <property type="term" value="P:bioluminescence"/>
    <property type="evidence" value="ECO:0007669"/>
    <property type="project" value="InterPro"/>
</dbReference>
<protein>
    <submittedName>
        <fullName evidence="2">Acyl-CoA reductase</fullName>
    </submittedName>
</protein>
<dbReference type="InterPro" id="IPR008670">
    <property type="entry name" value="CoA_reduct_LuxC"/>
</dbReference>
<dbReference type="AlphaFoldDB" id="A0A3E1EZ84"/>
<gene>
    <name evidence="2" type="ORF">DXU93_07215</name>
</gene>